<evidence type="ECO:0000313" key="1">
    <source>
        <dbReference type="EMBL" id="KAK7053781.1"/>
    </source>
</evidence>
<gene>
    <name evidence="1" type="ORF">R3P38DRAFT_2601554</name>
</gene>
<name>A0AAW0DM18_9AGAR</name>
<dbReference type="SUPFAM" id="SSF52047">
    <property type="entry name" value="RNI-like"/>
    <property type="match status" value="1"/>
</dbReference>
<dbReference type="AlphaFoldDB" id="A0AAW0DM18"/>
<organism evidence="1 2">
    <name type="scientific">Favolaschia claudopus</name>
    <dbReference type="NCBI Taxonomy" id="2862362"/>
    <lineage>
        <taxon>Eukaryota</taxon>
        <taxon>Fungi</taxon>
        <taxon>Dikarya</taxon>
        <taxon>Basidiomycota</taxon>
        <taxon>Agaricomycotina</taxon>
        <taxon>Agaricomycetes</taxon>
        <taxon>Agaricomycetidae</taxon>
        <taxon>Agaricales</taxon>
        <taxon>Marasmiineae</taxon>
        <taxon>Mycenaceae</taxon>
        <taxon>Favolaschia</taxon>
    </lineage>
</organism>
<protein>
    <submittedName>
        <fullName evidence="1">Uncharacterized protein</fullName>
    </submittedName>
</protein>
<evidence type="ECO:0000313" key="2">
    <source>
        <dbReference type="Proteomes" id="UP001362999"/>
    </source>
</evidence>
<comment type="caution">
    <text evidence="1">The sequence shown here is derived from an EMBL/GenBank/DDBJ whole genome shotgun (WGS) entry which is preliminary data.</text>
</comment>
<dbReference type="Proteomes" id="UP001362999">
    <property type="component" value="Unassembled WGS sequence"/>
</dbReference>
<dbReference type="EMBL" id="JAWWNJ010000006">
    <property type="protein sequence ID" value="KAK7053781.1"/>
    <property type="molecule type" value="Genomic_DNA"/>
</dbReference>
<reference evidence="1 2" key="1">
    <citation type="journal article" date="2024" name="J Genomics">
        <title>Draft genome sequencing and assembly of Favolaschia claudopus CIRM-BRFM 2984 isolated from oak limbs.</title>
        <authorList>
            <person name="Navarro D."/>
            <person name="Drula E."/>
            <person name="Chaduli D."/>
            <person name="Cazenave R."/>
            <person name="Ahrendt S."/>
            <person name="Wang J."/>
            <person name="Lipzen A."/>
            <person name="Daum C."/>
            <person name="Barry K."/>
            <person name="Grigoriev I.V."/>
            <person name="Favel A."/>
            <person name="Rosso M.N."/>
            <person name="Martin F."/>
        </authorList>
    </citation>
    <scope>NUCLEOTIDE SEQUENCE [LARGE SCALE GENOMIC DNA]</scope>
    <source>
        <strain evidence="1 2">CIRM-BRFM 2984</strain>
    </source>
</reference>
<dbReference type="Gene3D" id="3.80.10.10">
    <property type="entry name" value="Ribonuclease Inhibitor"/>
    <property type="match status" value="1"/>
</dbReference>
<sequence>MARLQALQVTEIVRMICEEVAWPSRKNALSLATTSRAFSDPALDIIWRELRSLVPLVKCMPESLWKDQVQGTNSSKKSVICLRRPMSDSDLQRFLFYSVRVKIVGFNELHTFRGSCMHTTKLHPEFLRALDMALPPSPMPRLSEIVWYPDTDDGLSIRHFLGPQIRKMVLRIEGSAANLSMLSLIKSSCPNLLDLNLIVSTDNPRSIAFISEVLCGFQRLTELCVPNLDQAGFLHVAQLPSLTALDLDYAKGSLYPPDFLPTPAFSALQRLYVRGNSARLCVGLIKSISSPRFESLDLRPLSSWKTASWLELHTALRDSLATSTVFHSIEVEESEDSPRPTNIAAHVLSPDTLRPLLSIKTLTTVKYQIYAGFDIDDDILKEMIQVWPTMESLRLSGAFYHTQPPRTTLNSLIQLARNCPKLYDVGFRMDATEVPEFVQVPGQRISNGLQILDVGLSPIDCTEEANVAAFISNLFPSLESLYLFGAGPPPEGFARHARSWNQVEALIPVFQTTREEDEEFWTKELALRNSEQSDKVSMEDEIAATP</sequence>
<proteinExistence type="predicted"/>
<dbReference type="InterPro" id="IPR032675">
    <property type="entry name" value="LRR_dom_sf"/>
</dbReference>
<keyword evidence="2" id="KW-1185">Reference proteome</keyword>
<accession>A0AAW0DM18</accession>